<organism evidence="1 2">
    <name type="scientific">Confluentibacter flavum</name>
    <dbReference type="NCBI Taxonomy" id="1909700"/>
    <lineage>
        <taxon>Bacteria</taxon>
        <taxon>Pseudomonadati</taxon>
        <taxon>Bacteroidota</taxon>
        <taxon>Flavobacteriia</taxon>
        <taxon>Flavobacteriales</taxon>
        <taxon>Flavobacteriaceae</taxon>
        <taxon>Confluentibacter</taxon>
    </lineage>
</organism>
<comment type="caution">
    <text evidence="1">The sequence shown here is derived from an EMBL/GenBank/DDBJ whole genome shotgun (WGS) entry which is preliminary data.</text>
</comment>
<protein>
    <submittedName>
        <fullName evidence="1">Uncharacterized protein</fullName>
    </submittedName>
</protein>
<reference evidence="1 2" key="1">
    <citation type="submission" date="2017-12" db="EMBL/GenBank/DDBJ databases">
        <title>Confluentibacter flavum sp. nov., isolated from the saline lake.</title>
        <authorList>
            <person name="Yu L."/>
        </authorList>
    </citation>
    <scope>NUCLEOTIDE SEQUENCE [LARGE SCALE GENOMIC DNA]</scope>
    <source>
        <strain evidence="1 2">3B</strain>
    </source>
</reference>
<dbReference type="OrthoDB" id="9848114at2"/>
<accession>A0A2N3HJ61</accession>
<proteinExistence type="predicted"/>
<gene>
    <name evidence="1" type="ORF">CSW08_10715</name>
</gene>
<evidence type="ECO:0000313" key="2">
    <source>
        <dbReference type="Proteomes" id="UP000233435"/>
    </source>
</evidence>
<keyword evidence="2" id="KW-1185">Reference proteome</keyword>
<name>A0A2N3HJ61_9FLAO</name>
<sequence length="88" mass="9777">MNQPTKNHLEILKEIIILLKNSGFETEQILLENEISASSTGGEICLRCGSLLLTLNKQKKIKKVIGGLTSELIDYCHFNGIEPVPIKN</sequence>
<dbReference type="RefSeq" id="WP_106659886.1">
    <property type="nucleotide sequence ID" value="NZ_PJEO01000038.1"/>
</dbReference>
<dbReference type="Proteomes" id="UP000233435">
    <property type="component" value="Unassembled WGS sequence"/>
</dbReference>
<dbReference type="AlphaFoldDB" id="A0A2N3HJ61"/>
<dbReference type="EMBL" id="PJEO01000038">
    <property type="protein sequence ID" value="PKQ44924.1"/>
    <property type="molecule type" value="Genomic_DNA"/>
</dbReference>
<evidence type="ECO:0000313" key="1">
    <source>
        <dbReference type="EMBL" id="PKQ44924.1"/>
    </source>
</evidence>